<keyword evidence="1 10" id="KW-0808">Transferase</keyword>
<sequence length="1176" mass="129641">MSEAKPEDTQRDQGPDAVGAELDAEGFEEAHEIGRGGFGTVYRCWESSLDRVVAVKILSADLDTESRRRFVREQKAMAQLSGHPNVVEVLQAGVTIRGRPFIVMPYHRRDSLRVRIHRGGPLNWPEALRIGVKLAGALETAHRLGILHRDVKPGNVLLTGYGEPQLTDFGIARIMGAFETATGAVVGSPAYTAPEVLNGARPTAASDVYSLGATLFCLVTGHAALERHSGEDVVAQFLRVASAPVPNLQGAFPRDFVRAIECAMASAPADRPASAADFGNQLRDVQRRHGHRVDDMALDQDVDQPHSREEPHQDAWRAKSPISHASSPVARSPAAAPPSVATKFRPPTAARALVGRMRLIDRMRAAERKRLIVIHAPAGFGKSTLAAQWRDVLIAEGVSVAWFSIDNDDNNVIWFLGHLVEAIQQVRPNLATELRQELEEHGDEAERYVVTSLINEIHSTRERFAVIVDDWHRISDPETIGAMKFLLENGCHHLQIIVTSRTRVGLPLSHMGVADELVEIDSADLRFDLHESYQFLVDLCGLTLDDREVAELRQSTDGWVAALQLASLSLRNLEDPAELISHLSGRHRAIAEYLAENVLSTLEPRLLDFMLRTSIAERICADLAAALTEREHCQSLLEEVEECDLFLRALDEEREWFRYHHLFADFLRRRLECDHPEQVPALHRIAALWFADHALLSEAVDHSLKAGDRERAAELIEAHGMELIEHSQMSTLLGLIAKLPKTLVAARSRLQILLGWAHVLLHHRPEATHASLETVKSALTREGSHSTDAEDQMLEASLVQAVGDLFADRVEGLFERASECLTRPETLRPFVVAAAANVASFEALYRFDFDSTRRWQEWASPYHERTSGPFTVWYGYFFAGIAAHEQLDIPAAEDYFREALRLAREAGTNYSIRLAGAALGELLYERGDLDEAEHLLDESHQLGSEGGVVDIMLITYGTGARIKALRGDIDAAARRLDEGAGISATLSLPRLAARIENERIRCGLVDASGSFAVRTRSESADTESLAQTPQQDGIAVITEELREDSSIRLLLHDGSPQQVALACTRAAAHAQRIPHERQRAHLQAQMLLASSLFAAGQVESAKEVAAPAVRRSAELGLKQFLIEGGPQMPALARNLLTDKEHNPSAWPHLDTGFLSEVSNRPSIGGPPIPSVGNEIC</sequence>
<dbReference type="InterPro" id="IPR016236">
    <property type="entry name" value="Ser/Thr_kinase_PknK_prd"/>
</dbReference>
<feature type="binding site" evidence="11">
    <location>
        <position position="56"/>
    </location>
    <ligand>
        <name>ATP</name>
        <dbReference type="ChEBI" id="CHEBI:30616"/>
    </ligand>
</feature>
<gene>
    <name evidence="14" type="ORF">CBI38_32295</name>
</gene>
<dbReference type="PIRSF" id="PIRSF000574">
    <property type="entry name" value="Ser/Thr_PK_PknK_prd"/>
    <property type="match status" value="1"/>
</dbReference>
<evidence type="ECO:0000256" key="5">
    <source>
        <dbReference type="ARBA" id="ARBA00022840"/>
    </source>
</evidence>
<evidence type="ECO:0000256" key="3">
    <source>
        <dbReference type="ARBA" id="ARBA00022741"/>
    </source>
</evidence>
<comment type="catalytic activity">
    <reaction evidence="9">
        <text>L-tyrosyl-[protein] + ATP = O-phospho-L-tyrosyl-[protein] + ADP + H(+)</text>
        <dbReference type="Rhea" id="RHEA:10596"/>
        <dbReference type="Rhea" id="RHEA-COMP:10136"/>
        <dbReference type="Rhea" id="RHEA-COMP:20101"/>
        <dbReference type="ChEBI" id="CHEBI:15378"/>
        <dbReference type="ChEBI" id="CHEBI:30616"/>
        <dbReference type="ChEBI" id="CHEBI:46858"/>
        <dbReference type="ChEBI" id="CHEBI:61978"/>
        <dbReference type="ChEBI" id="CHEBI:456216"/>
        <dbReference type="EC" id="2.7.12.2"/>
    </reaction>
</comment>
<evidence type="ECO:0000256" key="4">
    <source>
        <dbReference type="ARBA" id="ARBA00022777"/>
    </source>
</evidence>
<evidence type="ECO:0000259" key="13">
    <source>
        <dbReference type="PROSITE" id="PS50011"/>
    </source>
</evidence>
<dbReference type="GO" id="GO:0005524">
    <property type="term" value="F:ATP binding"/>
    <property type="evidence" value="ECO:0007669"/>
    <property type="project" value="UniProtKB-UniRule"/>
</dbReference>
<dbReference type="SUPFAM" id="SSF48452">
    <property type="entry name" value="TPR-like"/>
    <property type="match status" value="1"/>
</dbReference>
<evidence type="ECO:0000256" key="1">
    <source>
        <dbReference type="ARBA" id="ARBA00022679"/>
    </source>
</evidence>
<dbReference type="KEGG" id="roz:CBI38_32295"/>
<dbReference type="PROSITE" id="PS00108">
    <property type="entry name" value="PROTEIN_KINASE_ST"/>
    <property type="match status" value="1"/>
</dbReference>
<keyword evidence="4 10" id="KW-0418">Kinase</keyword>
<feature type="compositionally biased region" description="Basic and acidic residues" evidence="12">
    <location>
        <begin position="303"/>
        <end position="317"/>
    </location>
</feature>
<evidence type="ECO:0000313" key="14">
    <source>
        <dbReference type="EMBL" id="AWK76187.1"/>
    </source>
</evidence>
<dbReference type="InterPro" id="IPR011009">
    <property type="entry name" value="Kinase-like_dom_sf"/>
</dbReference>
<proteinExistence type="inferred from homology"/>
<evidence type="ECO:0000256" key="2">
    <source>
        <dbReference type="ARBA" id="ARBA00022737"/>
    </source>
</evidence>
<dbReference type="InterPro" id="IPR041617">
    <property type="entry name" value="TPR_MalT"/>
</dbReference>
<dbReference type="PROSITE" id="PS50011">
    <property type="entry name" value="PROTEIN_KINASE_DOM"/>
    <property type="match status" value="1"/>
</dbReference>
<name>A0A2S2C5L7_9NOCA</name>
<dbReference type="PANTHER" id="PTHR48013">
    <property type="entry name" value="DUAL SPECIFICITY MITOGEN-ACTIVATED PROTEIN KINASE KINASE 5-RELATED"/>
    <property type="match status" value="1"/>
</dbReference>
<keyword evidence="5 10" id="KW-0067">ATP-binding</keyword>
<dbReference type="InterPro" id="IPR017441">
    <property type="entry name" value="Protein_kinase_ATP_BS"/>
</dbReference>
<dbReference type="AlphaFoldDB" id="A0A2S2C5L7"/>
<evidence type="ECO:0000256" key="9">
    <source>
        <dbReference type="ARBA" id="ARBA00051693"/>
    </source>
</evidence>
<feature type="domain" description="Protein kinase" evidence="13">
    <location>
        <begin position="27"/>
        <end position="283"/>
    </location>
</feature>
<comment type="catalytic activity">
    <reaction evidence="10">
        <text>L-seryl-[protein] + ATP = O-phospho-L-seryl-[protein] + ADP + H(+)</text>
        <dbReference type="Rhea" id="RHEA:17989"/>
        <dbReference type="Rhea" id="RHEA-COMP:9863"/>
        <dbReference type="Rhea" id="RHEA-COMP:11604"/>
        <dbReference type="ChEBI" id="CHEBI:15378"/>
        <dbReference type="ChEBI" id="CHEBI:29999"/>
        <dbReference type="ChEBI" id="CHEBI:30616"/>
        <dbReference type="ChEBI" id="CHEBI:83421"/>
        <dbReference type="ChEBI" id="CHEBI:456216"/>
        <dbReference type="EC" id="2.7.11.1"/>
    </reaction>
</comment>
<dbReference type="SUPFAM" id="SSF52540">
    <property type="entry name" value="P-loop containing nucleoside triphosphate hydrolases"/>
    <property type="match status" value="1"/>
</dbReference>
<evidence type="ECO:0000256" key="6">
    <source>
        <dbReference type="ARBA" id="ARBA00038035"/>
    </source>
</evidence>
<evidence type="ECO:0000256" key="11">
    <source>
        <dbReference type="PROSITE-ProRule" id="PRU10141"/>
    </source>
</evidence>
<dbReference type="RefSeq" id="WP_109335657.1">
    <property type="nucleotide sequence ID" value="NZ_CP021355.1"/>
</dbReference>
<dbReference type="GO" id="GO:0106310">
    <property type="term" value="F:protein serine kinase activity"/>
    <property type="evidence" value="ECO:0007669"/>
    <property type="project" value="UniProtKB-UniRule"/>
</dbReference>
<keyword evidence="15" id="KW-1185">Reference proteome</keyword>
<dbReference type="InterPro" id="IPR000719">
    <property type="entry name" value="Prot_kinase_dom"/>
</dbReference>
<evidence type="ECO:0000313" key="15">
    <source>
        <dbReference type="Proteomes" id="UP000245711"/>
    </source>
</evidence>
<dbReference type="Gene3D" id="3.40.50.300">
    <property type="entry name" value="P-loop containing nucleotide triphosphate hydrolases"/>
    <property type="match status" value="1"/>
</dbReference>
<keyword evidence="10" id="KW-0723">Serine/threonine-protein kinase</keyword>
<evidence type="ECO:0000256" key="7">
    <source>
        <dbReference type="ARBA" id="ARBA00049014"/>
    </source>
</evidence>
<protein>
    <recommendedName>
        <fullName evidence="10">Serine/threonine-protein kinase PknK</fullName>
        <ecNumber evidence="10">2.7.11.1</ecNumber>
    </recommendedName>
    <alternativeName>
        <fullName evidence="10">Protein kinase K</fullName>
    </alternativeName>
</protein>
<dbReference type="PROSITE" id="PS00107">
    <property type="entry name" value="PROTEIN_KINASE_ATP"/>
    <property type="match status" value="1"/>
</dbReference>
<comment type="catalytic activity">
    <reaction evidence="10">
        <text>L-threonyl-[protein] + ATP = O-phospho-L-threonyl-[protein] + ADP + H(+)</text>
        <dbReference type="Rhea" id="RHEA:46608"/>
        <dbReference type="Rhea" id="RHEA-COMP:11060"/>
        <dbReference type="Rhea" id="RHEA-COMP:11605"/>
        <dbReference type="ChEBI" id="CHEBI:15378"/>
        <dbReference type="ChEBI" id="CHEBI:30013"/>
        <dbReference type="ChEBI" id="CHEBI:30616"/>
        <dbReference type="ChEBI" id="CHEBI:61977"/>
        <dbReference type="ChEBI" id="CHEBI:456216"/>
        <dbReference type="EC" id="2.7.11.1"/>
    </reaction>
</comment>
<dbReference type="SUPFAM" id="SSF56112">
    <property type="entry name" value="Protein kinase-like (PK-like)"/>
    <property type="match status" value="1"/>
</dbReference>
<keyword evidence="3 10" id="KW-0547">Nucleotide-binding</keyword>
<evidence type="ECO:0000256" key="8">
    <source>
        <dbReference type="ARBA" id="ARBA00049299"/>
    </source>
</evidence>
<dbReference type="InterPro" id="IPR056884">
    <property type="entry name" value="NPHP3-like_N"/>
</dbReference>
<dbReference type="PANTHER" id="PTHR48013:SF9">
    <property type="entry name" value="DUAL SPECIFICITY MITOGEN-ACTIVATED PROTEIN KINASE KINASE 5"/>
    <property type="match status" value="1"/>
</dbReference>
<dbReference type="InterPro" id="IPR059106">
    <property type="entry name" value="WHD_MalT"/>
</dbReference>
<dbReference type="Pfam" id="PF17874">
    <property type="entry name" value="TPR_MalT"/>
    <property type="match status" value="1"/>
</dbReference>
<dbReference type="GO" id="GO:0046872">
    <property type="term" value="F:metal ion binding"/>
    <property type="evidence" value="ECO:0007669"/>
    <property type="project" value="UniProtKB-UniRule"/>
</dbReference>
<dbReference type="InterPro" id="IPR027417">
    <property type="entry name" value="P-loop_NTPase"/>
</dbReference>
<evidence type="ECO:0000256" key="10">
    <source>
        <dbReference type="PIRNR" id="PIRNR000574"/>
    </source>
</evidence>
<feature type="region of interest" description="Disordered" evidence="12">
    <location>
        <begin position="297"/>
        <end position="343"/>
    </location>
</feature>
<dbReference type="Gene3D" id="1.10.510.10">
    <property type="entry name" value="Transferase(Phosphotransferase) domain 1"/>
    <property type="match status" value="1"/>
</dbReference>
<dbReference type="SMART" id="SM00220">
    <property type="entry name" value="S_TKc"/>
    <property type="match status" value="1"/>
</dbReference>
<dbReference type="InterPro" id="IPR011990">
    <property type="entry name" value="TPR-like_helical_dom_sf"/>
</dbReference>
<geneLocation type="plasmid" evidence="15">
    <name>prb98</name>
</geneLocation>
<feature type="compositionally biased region" description="Low complexity" evidence="12">
    <location>
        <begin position="325"/>
        <end position="341"/>
    </location>
</feature>
<accession>A0A2S2C5L7</accession>
<organism evidence="14 15">
    <name type="scientific">Rhodococcus oxybenzonivorans</name>
    <dbReference type="NCBI Taxonomy" id="1990687"/>
    <lineage>
        <taxon>Bacteria</taxon>
        <taxon>Bacillati</taxon>
        <taxon>Actinomycetota</taxon>
        <taxon>Actinomycetes</taxon>
        <taxon>Mycobacteriales</taxon>
        <taxon>Nocardiaceae</taxon>
        <taxon>Rhodococcus</taxon>
    </lineage>
</organism>
<dbReference type="GO" id="GO:0004713">
    <property type="term" value="F:protein tyrosine kinase activity"/>
    <property type="evidence" value="ECO:0007669"/>
    <property type="project" value="RHEA"/>
</dbReference>
<keyword evidence="14" id="KW-0614">Plasmid</keyword>
<reference evidence="14 15" key="1">
    <citation type="submission" date="2017-05" db="EMBL/GenBank/DDBJ databases">
        <title>Isolation of Rhodococcus sp. S2-17 biodegrading of BP-3.</title>
        <authorList>
            <person name="Lee Y."/>
            <person name="Kim K.H."/>
            <person name="Chun B.H."/>
            <person name="Jung H.S."/>
            <person name="Jeon C.O."/>
        </authorList>
    </citation>
    <scope>NUCLEOTIDE SEQUENCE [LARGE SCALE GENOMIC DNA]</scope>
    <source>
        <strain evidence="14 15">S2-17</strain>
        <plasmid evidence="15">prb98</plasmid>
    </source>
</reference>
<comment type="similarity">
    <text evidence="6">Belongs to the protein kinase superfamily. STE Ser/Thr protein kinase family. MAP kinase kinase subfamily.</text>
</comment>
<comment type="catalytic activity">
    <reaction evidence="8">
        <text>L-threonyl-[protein] + ATP = O-phospho-L-threonyl-[protein] + ADP + H(+)</text>
        <dbReference type="Rhea" id="RHEA:46608"/>
        <dbReference type="Rhea" id="RHEA-COMP:11060"/>
        <dbReference type="Rhea" id="RHEA-COMP:11605"/>
        <dbReference type="ChEBI" id="CHEBI:15378"/>
        <dbReference type="ChEBI" id="CHEBI:30013"/>
        <dbReference type="ChEBI" id="CHEBI:30616"/>
        <dbReference type="ChEBI" id="CHEBI:61977"/>
        <dbReference type="ChEBI" id="CHEBI:456216"/>
        <dbReference type="EC" id="2.7.12.2"/>
    </reaction>
</comment>
<dbReference type="Gene3D" id="1.25.40.10">
    <property type="entry name" value="Tetratricopeptide repeat domain"/>
    <property type="match status" value="1"/>
</dbReference>
<dbReference type="Pfam" id="PF00069">
    <property type="entry name" value="Pkinase"/>
    <property type="match status" value="1"/>
</dbReference>
<dbReference type="Gene3D" id="3.30.200.20">
    <property type="entry name" value="Phosphorylase Kinase, domain 1"/>
    <property type="match status" value="1"/>
</dbReference>
<dbReference type="InterPro" id="IPR008271">
    <property type="entry name" value="Ser/Thr_kinase_AS"/>
</dbReference>
<keyword evidence="2" id="KW-0677">Repeat</keyword>
<dbReference type="Pfam" id="PF25873">
    <property type="entry name" value="WHD_MalT"/>
    <property type="match status" value="1"/>
</dbReference>
<dbReference type="OrthoDB" id="136365at2"/>
<comment type="catalytic activity">
    <reaction evidence="7">
        <text>L-seryl-[protein] + ATP = O-phospho-L-seryl-[protein] + ADP + H(+)</text>
        <dbReference type="Rhea" id="RHEA:17989"/>
        <dbReference type="Rhea" id="RHEA-COMP:9863"/>
        <dbReference type="Rhea" id="RHEA-COMP:11604"/>
        <dbReference type="ChEBI" id="CHEBI:15378"/>
        <dbReference type="ChEBI" id="CHEBI:29999"/>
        <dbReference type="ChEBI" id="CHEBI:30616"/>
        <dbReference type="ChEBI" id="CHEBI:83421"/>
        <dbReference type="ChEBI" id="CHEBI:456216"/>
        <dbReference type="EC" id="2.7.12.2"/>
    </reaction>
</comment>
<evidence type="ECO:0000256" key="12">
    <source>
        <dbReference type="SAM" id="MobiDB-lite"/>
    </source>
</evidence>
<dbReference type="Proteomes" id="UP000245711">
    <property type="component" value="Plasmid pRB98"/>
</dbReference>
<dbReference type="GO" id="GO:0004674">
    <property type="term" value="F:protein serine/threonine kinase activity"/>
    <property type="evidence" value="ECO:0007669"/>
    <property type="project" value="UniProtKB-UniRule"/>
</dbReference>
<dbReference type="CDD" id="cd14014">
    <property type="entry name" value="STKc_PknB_like"/>
    <property type="match status" value="1"/>
</dbReference>
<dbReference type="Pfam" id="PF24883">
    <property type="entry name" value="NPHP3_N"/>
    <property type="match status" value="1"/>
</dbReference>
<dbReference type="EC" id="2.7.11.1" evidence="10"/>
<dbReference type="EMBL" id="CP021355">
    <property type="protein sequence ID" value="AWK76187.1"/>
    <property type="molecule type" value="Genomic_DNA"/>
</dbReference>